<comment type="cofactor">
    <cofactor evidence="1 10">
        <name>heme</name>
        <dbReference type="ChEBI" id="CHEBI:30413"/>
    </cofactor>
</comment>
<evidence type="ECO:0000256" key="7">
    <source>
        <dbReference type="ARBA" id="ARBA00023004"/>
    </source>
</evidence>
<evidence type="ECO:0000256" key="9">
    <source>
        <dbReference type="ARBA" id="ARBA00023180"/>
    </source>
</evidence>
<keyword evidence="4 10" id="KW-0349">Heme</keyword>
<dbReference type="PANTHER" id="PTHR24305:SF166">
    <property type="entry name" value="CYTOCHROME P450 12A4, MITOCHONDRIAL-RELATED"/>
    <property type="match status" value="1"/>
</dbReference>
<keyword evidence="12" id="KW-1185">Reference proteome</keyword>
<dbReference type="OrthoDB" id="1470350at2759"/>
<dbReference type="RefSeq" id="XP_024341544.1">
    <property type="nucleotide sequence ID" value="XM_024484457.1"/>
</dbReference>
<reference evidence="11 12" key="1">
    <citation type="submission" date="2017-04" db="EMBL/GenBank/DDBJ databases">
        <title>Genome Sequence of the Model Brown-Rot Fungus Postia placenta SB12.</title>
        <authorList>
            <consortium name="DOE Joint Genome Institute"/>
            <person name="Gaskell J."/>
            <person name="Kersten P."/>
            <person name="Larrondo L.F."/>
            <person name="Canessa P."/>
            <person name="Martinez D."/>
            <person name="Hibbett D."/>
            <person name="Schmoll M."/>
            <person name="Kubicek C.P."/>
            <person name="Martinez A.T."/>
            <person name="Yadav J."/>
            <person name="Master E."/>
            <person name="Magnuson J.K."/>
            <person name="James T."/>
            <person name="Yaver D."/>
            <person name="Berka R."/>
            <person name="Labutti K."/>
            <person name="Lipzen A."/>
            <person name="Aerts A."/>
            <person name="Barry K."/>
            <person name="Henrissat B."/>
            <person name="Blanchette R."/>
            <person name="Grigoriev I."/>
            <person name="Cullen D."/>
        </authorList>
    </citation>
    <scope>NUCLEOTIDE SEQUENCE [LARGE SCALE GENOMIC DNA]</scope>
    <source>
        <strain evidence="11 12">MAD-698-R-SB12</strain>
    </source>
</reference>
<evidence type="ECO:0000256" key="3">
    <source>
        <dbReference type="ARBA" id="ARBA00010617"/>
    </source>
</evidence>
<evidence type="ECO:0000256" key="2">
    <source>
        <dbReference type="ARBA" id="ARBA00005179"/>
    </source>
</evidence>
<keyword evidence="5 10" id="KW-0479">Metal-binding</keyword>
<dbReference type="PANTHER" id="PTHR24305">
    <property type="entry name" value="CYTOCHROME P450"/>
    <property type="match status" value="1"/>
</dbReference>
<evidence type="ECO:0000256" key="1">
    <source>
        <dbReference type="ARBA" id="ARBA00001971"/>
    </source>
</evidence>
<dbReference type="InterPro" id="IPR002403">
    <property type="entry name" value="Cyt_P450_E_grp-IV"/>
</dbReference>
<dbReference type="PRINTS" id="PR00385">
    <property type="entry name" value="P450"/>
</dbReference>
<feature type="binding site" description="axial binding residue" evidence="10">
    <location>
        <position position="481"/>
    </location>
    <ligand>
        <name>heme</name>
        <dbReference type="ChEBI" id="CHEBI:30413"/>
    </ligand>
    <ligandPart>
        <name>Fe</name>
        <dbReference type="ChEBI" id="CHEBI:18248"/>
    </ligandPart>
</feature>
<dbReference type="InterPro" id="IPR036396">
    <property type="entry name" value="Cyt_P450_sf"/>
</dbReference>
<dbReference type="EMBL" id="KZ110593">
    <property type="protein sequence ID" value="OSX64750.1"/>
    <property type="molecule type" value="Genomic_DNA"/>
</dbReference>
<dbReference type="GO" id="GO:0016705">
    <property type="term" value="F:oxidoreductase activity, acting on paired donors, with incorporation or reduction of molecular oxygen"/>
    <property type="evidence" value="ECO:0007669"/>
    <property type="project" value="InterPro"/>
</dbReference>
<dbReference type="InterPro" id="IPR001128">
    <property type="entry name" value="Cyt_P450"/>
</dbReference>
<dbReference type="Pfam" id="PF00067">
    <property type="entry name" value="p450"/>
    <property type="match status" value="1"/>
</dbReference>
<evidence type="ECO:0000313" key="11">
    <source>
        <dbReference type="EMBL" id="OSX64750.1"/>
    </source>
</evidence>
<evidence type="ECO:0000313" key="12">
    <source>
        <dbReference type="Proteomes" id="UP000194127"/>
    </source>
</evidence>
<dbReference type="GO" id="GO:0004497">
    <property type="term" value="F:monooxygenase activity"/>
    <property type="evidence" value="ECO:0007669"/>
    <property type="project" value="UniProtKB-KW"/>
</dbReference>
<dbReference type="InterPro" id="IPR050121">
    <property type="entry name" value="Cytochrome_P450_monoxygenase"/>
</dbReference>
<keyword evidence="9" id="KW-0325">Glycoprotein</keyword>
<dbReference type="GO" id="GO:0020037">
    <property type="term" value="F:heme binding"/>
    <property type="evidence" value="ECO:0007669"/>
    <property type="project" value="InterPro"/>
</dbReference>
<accession>A0A1X6N8B6</accession>
<dbReference type="SUPFAM" id="SSF48264">
    <property type="entry name" value="Cytochrome P450"/>
    <property type="match status" value="1"/>
</dbReference>
<evidence type="ECO:0000256" key="10">
    <source>
        <dbReference type="PIRSR" id="PIRSR602403-1"/>
    </source>
</evidence>
<dbReference type="Gene3D" id="1.10.630.10">
    <property type="entry name" value="Cytochrome P450"/>
    <property type="match status" value="1"/>
</dbReference>
<organism evidence="11 12">
    <name type="scientific">Postia placenta MAD-698-R-SB12</name>
    <dbReference type="NCBI Taxonomy" id="670580"/>
    <lineage>
        <taxon>Eukaryota</taxon>
        <taxon>Fungi</taxon>
        <taxon>Dikarya</taxon>
        <taxon>Basidiomycota</taxon>
        <taxon>Agaricomycotina</taxon>
        <taxon>Agaricomycetes</taxon>
        <taxon>Polyporales</taxon>
        <taxon>Adustoporiaceae</taxon>
        <taxon>Rhodonia</taxon>
    </lineage>
</organism>
<comment type="similarity">
    <text evidence="3">Belongs to the cytochrome P450 family.</text>
</comment>
<gene>
    <name evidence="11" type="ORF">POSPLADRAFT_1134270</name>
</gene>
<dbReference type="PRINTS" id="PR00465">
    <property type="entry name" value="EP450IV"/>
</dbReference>
<dbReference type="GO" id="GO:0005506">
    <property type="term" value="F:iron ion binding"/>
    <property type="evidence" value="ECO:0007669"/>
    <property type="project" value="InterPro"/>
</dbReference>
<keyword evidence="7 10" id="KW-0408">Iron</keyword>
<dbReference type="Proteomes" id="UP000194127">
    <property type="component" value="Unassembled WGS sequence"/>
</dbReference>
<dbReference type="CDD" id="cd11069">
    <property type="entry name" value="CYP_FUM15-like"/>
    <property type="match status" value="1"/>
</dbReference>
<evidence type="ECO:0000256" key="4">
    <source>
        <dbReference type="ARBA" id="ARBA00022617"/>
    </source>
</evidence>
<name>A0A1X6N8B6_9APHY</name>
<evidence type="ECO:0000256" key="6">
    <source>
        <dbReference type="ARBA" id="ARBA00023002"/>
    </source>
</evidence>
<evidence type="ECO:0008006" key="13">
    <source>
        <dbReference type="Google" id="ProtNLM"/>
    </source>
</evidence>
<dbReference type="AlphaFoldDB" id="A0A1X6N8B6"/>
<sequence>MVFVTTTNVLLSMSGAIAAIVLWKVISILRAPYTSALRNLPGPPSPSWPLGHLKMMFSAEDSAALYESWVERHGTTFKYNGWAGTYRLFTADTRAVNYIQSHSNDYWKPEISRFSLIQILGHGLLSVEGDRHRQQRRVMNPAFGPAQIRGLTEIFVEKAHKLCEFWRNELSKNGEPGRIEVLNGLSKMTLDVIGLAGFNYDFNSLNVDGKPNELNEAFNVLFRSLDGFAILPVLQAVFPPLRLLPDRRSRRIASAVKVMRRIGMELISNKKAEIVAAAISDQKEKNKLQSRDLLTLLLKSNLSRDNPESQRLSDKDVLAQVPTFLIAGHETTSNAVAWCLYALTQNSEIQQKLRDELWSVPTEDPTMDELNELPYLEAVVRETMRVHAPVPATERVAIKDDVILLNTPYIDIRGQVQDSVRVRKGDHIFIPIIAMNKSKALWGEDAFEFKPERWESIPDAVQTIPGVWANMMSFLGGAHSCIGFRFSVVEMKALVFALVRSFEFELAVPAGQLTAKTIGVQRPAVRGEQNQGCQLPLLIKVYKRN</sequence>
<dbReference type="GeneID" id="36329406"/>
<dbReference type="STRING" id="670580.A0A1X6N8B6"/>
<keyword evidence="8" id="KW-0503">Monooxygenase</keyword>
<evidence type="ECO:0000256" key="8">
    <source>
        <dbReference type="ARBA" id="ARBA00023033"/>
    </source>
</evidence>
<comment type="pathway">
    <text evidence="2">Secondary metabolite biosynthesis.</text>
</comment>
<keyword evidence="6" id="KW-0560">Oxidoreductase</keyword>
<evidence type="ECO:0000256" key="5">
    <source>
        <dbReference type="ARBA" id="ARBA00022723"/>
    </source>
</evidence>
<proteinExistence type="inferred from homology"/>
<dbReference type="SMR" id="A0A1X6N8B6"/>
<protein>
    <recommendedName>
        <fullName evidence="13">Cytochrome P450</fullName>
    </recommendedName>
</protein>